<protein>
    <submittedName>
        <fullName evidence="3">Uncharacterized protein</fullName>
    </submittedName>
</protein>
<feature type="compositionally biased region" description="Basic and acidic residues" evidence="1">
    <location>
        <begin position="85"/>
        <end position="95"/>
    </location>
</feature>
<dbReference type="InterPro" id="IPR028226">
    <property type="entry name" value="LIN37"/>
</dbReference>
<dbReference type="GO" id="GO:0017053">
    <property type="term" value="C:transcription repressor complex"/>
    <property type="evidence" value="ECO:0007669"/>
    <property type="project" value="InterPro"/>
</dbReference>
<dbReference type="GO" id="GO:0000122">
    <property type="term" value="P:negative regulation of transcription by RNA polymerase II"/>
    <property type="evidence" value="ECO:0007669"/>
    <property type="project" value="TreeGrafter"/>
</dbReference>
<proteinExistence type="predicted"/>
<dbReference type="eggNOG" id="ENOG502S7XU">
    <property type="taxonomic scope" value="Eukaryota"/>
</dbReference>
<dbReference type="GO" id="GO:0031523">
    <property type="term" value="C:Myb complex"/>
    <property type="evidence" value="ECO:0007669"/>
    <property type="project" value="TreeGrafter"/>
</dbReference>
<dbReference type="PANTHER" id="PTHR31336">
    <property type="entry name" value="LIN37 HOMOLOG"/>
    <property type="match status" value="1"/>
</dbReference>
<organism evidence="2 3">
    <name type="scientific">Caenorhabditis tropicalis</name>
    <dbReference type="NCBI Taxonomy" id="1561998"/>
    <lineage>
        <taxon>Eukaryota</taxon>
        <taxon>Metazoa</taxon>
        <taxon>Ecdysozoa</taxon>
        <taxon>Nematoda</taxon>
        <taxon>Chromadorea</taxon>
        <taxon>Rhabditida</taxon>
        <taxon>Rhabditina</taxon>
        <taxon>Rhabditomorpha</taxon>
        <taxon>Rhabditoidea</taxon>
        <taxon>Rhabditidae</taxon>
        <taxon>Peloderinae</taxon>
        <taxon>Caenorhabditis</taxon>
    </lineage>
</organism>
<name>A0A1I7U387_9PELO</name>
<dbReference type="STRING" id="1561998.A0A1I7U387"/>
<evidence type="ECO:0000256" key="1">
    <source>
        <dbReference type="SAM" id="MobiDB-lite"/>
    </source>
</evidence>
<keyword evidence="2" id="KW-1185">Reference proteome</keyword>
<dbReference type="Pfam" id="PF15306">
    <property type="entry name" value="LIN37"/>
    <property type="match status" value="1"/>
</dbReference>
<dbReference type="Proteomes" id="UP000095282">
    <property type="component" value="Unplaced"/>
</dbReference>
<dbReference type="AlphaFoldDB" id="A0A1I7U387"/>
<dbReference type="WBParaSite" id="Csp11.Scaffold629.g14403.t1">
    <property type="protein sequence ID" value="Csp11.Scaffold629.g14403.t1"/>
    <property type="gene ID" value="Csp11.Scaffold629.g14403"/>
</dbReference>
<accession>A0A1I7U387</accession>
<evidence type="ECO:0000313" key="3">
    <source>
        <dbReference type="WBParaSite" id="Csp11.Scaffold629.g14403.t1"/>
    </source>
</evidence>
<reference evidence="3" key="1">
    <citation type="submission" date="2016-11" db="UniProtKB">
        <authorList>
            <consortium name="WormBaseParasite"/>
        </authorList>
    </citation>
    <scope>IDENTIFICATION</scope>
</reference>
<feature type="region of interest" description="Disordered" evidence="1">
    <location>
        <begin position="82"/>
        <end position="121"/>
    </location>
</feature>
<evidence type="ECO:0000313" key="2">
    <source>
        <dbReference type="Proteomes" id="UP000095282"/>
    </source>
</evidence>
<sequence>MSDIDPLAEFLMPEEDKRNIIQNDPLLSGGPLPMESPSRKLTSLLSFDPTIPESPDMKFARKRLGNLLTTIKHHPSEIIGVLPEDYTRGEEESSRQGRPPGRPKKMARHESSTSLMDSPRKTMTRDSKIMFELRGKPFEMVAGRFEEEYSLGRAWVKGSMNTDYAPIKTKRTEFAPNLAVEYLACREIHRMPRPDKSVPELPVIPPETDQLNKDVDPRYLTDLKSEYIRHWKQVKKGWCAHQRLRDSRYAKSIALIEKIYQPPEMKNADNSIGNA</sequence>
<dbReference type="PANTHER" id="PTHR31336:SF3">
    <property type="entry name" value="PROTEIN LIN-37 HOMOLOG"/>
    <property type="match status" value="1"/>
</dbReference>